<evidence type="ECO:0000313" key="2">
    <source>
        <dbReference type="Proteomes" id="UP001589788"/>
    </source>
</evidence>
<dbReference type="RefSeq" id="WP_377789298.1">
    <property type="nucleotide sequence ID" value="NZ_JBHLYQ010000059.1"/>
</dbReference>
<keyword evidence="2" id="KW-1185">Reference proteome</keyword>
<proteinExistence type="predicted"/>
<dbReference type="EMBL" id="JBHLYQ010000059">
    <property type="protein sequence ID" value="MFC0081952.1"/>
    <property type="molecule type" value="Genomic_DNA"/>
</dbReference>
<sequence>MALRIEGSRSVEIAAPPTLVWQLVADVTRIGQLSPITVAARWLPPHQGPVVGARFQGTNRLPLVRRWTSVATVTDAQPGVRFAFAVGRDPARPNTLWSYDLEPAPLGCRVTERWQMVREPWIVLLYYRLVGQADRVARGVEQTLARLKAAAEAQARPDPADPRRTP</sequence>
<dbReference type="Gene3D" id="3.30.530.20">
    <property type="match status" value="1"/>
</dbReference>
<dbReference type="SUPFAM" id="SSF55961">
    <property type="entry name" value="Bet v1-like"/>
    <property type="match status" value="1"/>
</dbReference>
<organism evidence="1 2">
    <name type="scientific">Aciditerrimonas ferrireducens</name>
    <dbReference type="NCBI Taxonomy" id="667306"/>
    <lineage>
        <taxon>Bacteria</taxon>
        <taxon>Bacillati</taxon>
        <taxon>Actinomycetota</taxon>
        <taxon>Acidimicrobiia</taxon>
        <taxon>Acidimicrobiales</taxon>
        <taxon>Acidimicrobiaceae</taxon>
        <taxon>Aciditerrimonas</taxon>
    </lineage>
</organism>
<gene>
    <name evidence="1" type="ORF">ACFFRE_07300</name>
</gene>
<evidence type="ECO:0000313" key="1">
    <source>
        <dbReference type="EMBL" id="MFC0081952.1"/>
    </source>
</evidence>
<name>A0ABV6C2Q5_9ACTN</name>
<accession>A0ABV6C2Q5</accession>
<dbReference type="Proteomes" id="UP001589788">
    <property type="component" value="Unassembled WGS sequence"/>
</dbReference>
<dbReference type="InterPro" id="IPR023393">
    <property type="entry name" value="START-like_dom_sf"/>
</dbReference>
<protein>
    <submittedName>
        <fullName evidence="1">SRPBCC family protein</fullName>
    </submittedName>
</protein>
<dbReference type="CDD" id="cd07812">
    <property type="entry name" value="SRPBCC"/>
    <property type="match status" value="1"/>
</dbReference>
<reference evidence="1 2" key="1">
    <citation type="submission" date="2024-09" db="EMBL/GenBank/DDBJ databases">
        <authorList>
            <person name="Sun Q."/>
            <person name="Mori K."/>
        </authorList>
    </citation>
    <scope>NUCLEOTIDE SEQUENCE [LARGE SCALE GENOMIC DNA]</scope>
    <source>
        <strain evidence="1 2">JCM 15389</strain>
    </source>
</reference>
<comment type="caution">
    <text evidence="1">The sequence shown here is derived from an EMBL/GenBank/DDBJ whole genome shotgun (WGS) entry which is preliminary data.</text>
</comment>
<dbReference type="Pfam" id="PF10604">
    <property type="entry name" value="Polyketide_cyc2"/>
    <property type="match status" value="1"/>
</dbReference>
<dbReference type="InterPro" id="IPR019587">
    <property type="entry name" value="Polyketide_cyclase/dehydratase"/>
</dbReference>